<dbReference type="GO" id="GO:0007168">
    <property type="term" value="P:receptor guanylyl cyclase signaling pathway"/>
    <property type="evidence" value="ECO:0007669"/>
    <property type="project" value="TreeGrafter"/>
</dbReference>
<evidence type="ECO:0000256" key="9">
    <source>
        <dbReference type="ARBA" id="ARBA00023239"/>
    </source>
</evidence>
<dbReference type="SUPFAM" id="SSF56112">
    <property type="entry name" value="Protein kinase-like (PK-like)"/>
    <property type="match status" value="1"/>
</dbReference>
<feature type="transmembrane region" description="Helical" evidence="11">
    <location>
        <begin position="231"/>
        <end position="255"/>
    </location>
</feature>
<dbReference type="GO" id="GO:0004016">
    <property type="term" value="F:adenylate cyclase activity"/>
    <property type="evidence" value="ECO:0007669"/>
    <property type="project" value="TreeGrafter"/>
</dbReference>
<keyword evidence="7 11" id="KW-0472">Membrane</keyword>
<evidence type="ECO:0000259" key="12">
    <source>
        <dbReference type="PROSITE" id="PS50011"/>
    </source>
</evidence>
<dbReference type="GO" id="GO:0004672">
    <property type="term" value="F:protein kinase activity"/>
    <property type="evidence" value="ECO:0007669"/>
    <property type="project" value="InterPro"/>
</dbReference>
<evidence type="ECO:0000256" key="5">
    <source>
        <dbReference type="ARBA" id="ARBA00022741"/>
    </source>
</evidence>
<dbReference type="GO" id="GO:0005886">
    <property type="term" value="C:plasma membrane"/>
    <property type="evidence" value="ECO:0007669"/>
    <property type="project" value="TreeGrafter"/>
</dbReference>
<keyword evidence="6 11" id="KW-1133">Transmembrane helix</keyword>
<evidence type="ECO:0000256" key="4">
    <source>
        <dbReference type="ARBA" id="ARBA00022692"/>
    </source>
</evidence>
<name>A0A1W0WCK0_HYPEX</name>
<evidence type="ECO:0000313" key="14">
    <source>
        <dbReference type="EMBL" id="OQV12898.1"/>
    </source>
</evidence>
<keyword evidence="8" id="KW-0325">Glycoprotein</keyword>
<evidence type="ECO:0000256" key="11">
    <source>
        <dbReference type="SAM" id="Phobius"/>
    </source>
</evidence>
<dbReference type="PANTHER" id="PTHR11920">
    <property type="entry name" value="GUANYLYL CYCLASE"/>
    <property type="match status" value="1"/>
</dbReference>
<comment type="caution">
    <text evidence="14">The sequence shown here is derived from an EMBL/GenBank/DDBJ whole genome shotgun (WGS) entry which is preliminary data.</text>
</comment>
<dbReference type="EMBL" id="MTYJ01000134">
    <property type="protein sequence ID" value="OQV12898.1"/>
    <property type="molecule type" value="Genomic_DNA"/>
</dbReference>
<dbReference type="Proteomes" id="UP000192578">
    <property type="component" value="Unassembled WGS sequence"/>
</dbReference>
<reference evidence="15" key="1">
    <citation type="submission" date="2017-01" db="EMBL/GenBank/DDBJ databases">
        <title>Comparative genomics of anhydrobiosis in the tardigrade Hypsibius dujardini.</title>
        <authorList>
            <person name="Yoshida Y."/>
            <person name="Koutsovoulos G."/>
            <person name="Laetsch D."/>
            <person name="Stevens L."/>
            <person name="Kumar S."/>
            <person name="Horikawa D."/>
            <person name="Ishino K."/>
            <person name="Komine S."/>
            <person name="Tomita M."/>
            <person name="Blaxter M."/>
            <person name="Arakawa K."/>
        </authorList>
    </citation>
    <scope>NUCLEOTIDE SEQUENCE [LARGE SCALE GENOMIC DNA]</scope>
    <source>
        <strain evidence="15">Z151</strain>
    </source>
</reference>
<dbReference type="InterPro" id="IPR001245">
    <property type="entry name" value="Ser-Thr/Tyr_kinase_cat_dom"/>
</dbReference>
<evidence type="ECO:0000256" key="10">
    <source>
        <dbReference type="ARBA" id="ARBA00023293"/>
    </source>
</evidence>
<keyword evidence="14" id="KW-0675">Receptor</keyword>
<keyword evidence="9" id="KW-0456">Lyase</keyword>
<dbReference type="Gene3D" id="1.10.510.10">
    <property type="entry name" value="Transferase(Phosphotransferase) domain 1"/>
    <property type="match status" value="1"/>
</dbReference>
<dbReference type="InterPro" id="IPR029787">
    <property type="entry name" value="Nucleotide_cyclase"/>
</dbReference>
<evidence type="ECO:0000256" key="2">
    <source>
        <dbReference type="ARBA" id="ARBA00004167"/>
    </source>
</evidence>
<feature type="domain" description="Protein kinase" evidence="12">
    <location>
        <begin position="272"/>
        <end position="534"/>
    </location>
</feature>
<dbReference type="Pfam" id="PF07714">
    <property type="entry name" value="PK_Tyr_Ser-Thr"/>
    <property type="match status" value="1"/>
</dbReference>
<evidence type="ECO:0000256" key="7">
    <source>
        <dbReference type="ARBA" id="ARBA00023136"/>
    </source>
</evidence>
<feature type="domain" description="Guanylate cyclase" evidence="13">
    <location>
        <begin position="608"/>
        <end position="734"/>
    </location>
</feature>
<dbReference type="InterPro" id="IPR001054">
    <property type="entry name" value="A/G_cyclase"/>
</dbReference>
<gene>
    <name evidence="14" type="ORF">BV898_12820</name>
</gene>
<protein>
    <recommendedName>
        <fullName evidence="3">guanylate cyclase</fullName>
        <ecNumber evidence="3">4.6.1.2</ecNumber>
    </recommendedName>
</protein>
<dbReference type="AlphaFoldDB" id="A0A1W0WCK0"/>
<dbReference type="CDD" id="cd07302">
    <property type="entry name" value="CHD"/>
    <property type="match status" value="1"/>
</dbReference>
<evidence type="ECO:0000256" key="8">
    <source>
        <dbReference type="ARBA" id="ARBA00023180"/>
    </source>
</evidence>
<organism evidence="14 15">
    <name type="scientific">Hypsibius exemplaris</name>
    <name type="common">Freshwater tardigrade</name>
    <dbReference type="NCBI Taxonomy" id="2072580"/>
    <lineage>
        <taxon>Eukaryota</taxon>
        <taxon>Metazoa</taxon>
        <taxon>Ecdysozoa</taxon>
        <taxon>Tardigrada</taxon>
        <taxon>Eutardigrada</taxon>
        <taxon>Parachela</taxon>
        <taxon>Hypsibioidea</taxon>
        <taxon>Hypsibiidae</taxon>
        <taxon>Hypsibius</taxon>
    </lineage>
</organism>
<comment type="catalytic activity">
    <reaction evidence="1">
        <text>GTP = 3',5'-cyclic GMP + diphosphate</text>
        <dbReference type="Rhea" id="RHEA:13665"/>
        <dbReference type="ChEBI" id="CHEBI:33019"/>
        <dbReference type="ChEBI" id="CHEBI:37565"/>
        <dbReference type="ChEBI" id="CHEBI:57746"/>
        <dbReference type="EC" id="4.6.1.2"/>
    </reaction>
</comment>
<evidence type="ECO:0000313" key="15">
    <source>
        <dbReference type="Proteomes" id="UP000192578"/>
    </source>
</evidence>
<evidence type="ECO:0000259" key="13">
    <source>
        <dbReference type="PROSITE" id="PS50125"/>
    </source>
</evidence>
<dbReference type="OrthoDB" id="676979at2759"/>
<comment type="subcellular location">
    <subcellularLocation>
        <location evidence="2">Membrane</location>
        <topology evidence="2">Single-pass membrane protein</topology>
    </subcellularLocation>
</comment>
<dbReference type="InterPro" id="IPR011009">
    <property type="entry name" value="Kinase-like_dom_sf"/>
</dbReference>
<keyword evidence="10" id="KW-0141">cGMP biosynthesis</keyword>
<dbReference type="SMART" id="SM00220">
    <property type="entry name" value="S_TKc"/>
    <property type="match status" value="1"/>
</dbReference>
<evidence type="ECO:0000256" key="6">
    <source>
        <dbReference type="ARBA" id="ARBA00022989"/>
    </source>
</evidence>
<dbReference type="GO" id="GO:0004383">
    <property type="term" value="F:guanylate cyclase activity"/>
    <property type="evidence" value="ECO:0007669"/>
    <property type="project" value="UniProtKB-EC"/>
</dbReference>
<dbReference type="PROSITE" id="PS50125">
    <property type="entry name" value="GUANYLATE_CYCLASE_2"/>
    <property type="match status" value="1"/>
</dbReference>
<dbReference type="InterPro" id="IPR028082">
    <property type="entry name" value="Peripla_BP_I"/>
</dbReference>
<evidence type="ECO:0000256" key="1">
    <source>
        <dbReference type="ARBA" id="ARBA00001436"/>
    </source>
</evidence>
<keyword evidence="15" id="KW-1185">Reference proteome</keyword>
<evidence type="ECO:0000256" key="3">
    <source>
        <dbReference type="ARBA" id="ARBA00012202"/>
    </source>
</evidence>
<dbReference type="GO" id="GO:0035556">
    <property type="term" value="P:intracellular signal transduction"/>
    <property type="evidence" value="ECO:0007669"/>
    <property type="project" value="InterPro"/>
</dbReference>
<dbReference type="FunFam" id="3.30.70.1230:FF:000030">
    <property type="entry name" value="Si:ch211-215j19.12"/>
    <property type="match status" value="1"/>
</dbReference>
<dbReference type="InterPro" id="IPR000719">
    <property type="entry name" value="Prot_kinase_dom"/>
</dbReference>
<dbReference type="PROSITE" id="PS50011">
    <property type="entry name" value="PROTEIN_KINASE_DOM"/>
    <property type="match status" value="1"/>
</dbReference>
<keyword evidence="5" id="KW-0547">Nucleotide-binding</keyword>
<proteinExistence type="predicted"/>
<keyword evidence="4 11" id="KW-0812">Transmembrane</keyword>
<sequence>MLSSTPVVIRLMRLMRDLGLFQPGSHVFIVLQPTEQVSYGPASLFAFPKEEDKNLFRSVLYLTSFTPAGDESVALNDVLANRSQVLYGTTLEDGFKPLDLAPVQATFNSAYIFATLVNDSKNAEGAGRLNDAQLCNGRRLRSLMVNRTFAFPGGPVYIDPLGYSHVGFVVLASNHERGNYQIVGRYDSFQQIYIWDPQTRLEWVGTGPPADVPLCGFSGREGICKDQERSMAVTIGAAIVGALAAILLICTVLLIRRAQVQNRQTRPWVLSAAEFKLSGTQQLDETYLSAEIDGRCAFRGRDVWISTVGISPKTHILDHRMVTLGDLLFACHQNNVNQFLGLIIHPANSSLLFVEEFGGKGSLRDLINNGSINREFQKSFVQDLIQGLHFIHTSKFRKHGRLTSLCCIIDSHFVLKISKLGHEHLRDLDGSTVAHNRNPVSPEFSIWSPPALSQSAGRVTDSKADIYALGIILYELFTSLDVSEIAYHLSEKLATQRFCSPLVPDDLLGWIVRCSSEDPFQRPSIEQVLKVLFAKLQIRKQDNLMSRTMRRLETYANDLEDKVNERTKDLLEQRRLCDSLLEEMLPRVIVERLRAHEDVTPRMFDSVTVYFSDIDGFGDYALANTPYDVISFLNQVYSTLDVLISQFDVYKVETINDSYVVVSGIPIPNGSHHASAVAFMALSFLRAYSESNFRRQTRLRVGMHSGPVAAGVVGHRSPRYCLFGDTMNTASRMESHGEPGRIHVSPKTAEFLKEVPQLQLTPRGTVTIIGKGQMETFWLEASQPLEPFC</sequence>
<dbReference type="PANTHER" id="PTHR11920:SF335">
    <property type="entry name" value="GUANYLATE CYCLASE"/>
    <property type="match status" value="1"/>
</dbReference>
<dbReference type="GO" id="GO:0001653">
    <property type="term" value="F:peptide receptor activity"/>
    <property type="evidence" value="ECO:0007669"/>
    <property type="project" value="TreeGrafter"/>
</dbReference>
<dbReference type="GO" id="GO:0005524">
    <property type="term" value="F:ATP binding"/>
    <property type="evidence" value="ECO:0007669"/>
    <property type="project" value="InterPro"/>
</dbReference>
<dbReference type="SMART" id="SM00044">
    <property type="entry name" value="CYCc"/>
    <property type="match status" value="1"/>
</dbReference>
<dbReference type="Gene3D" id="3.30.70.1230">
    <property type="entry name" value="Nucleotide cyclase"/>
    <property type="match status" value="1"/>
</dbReference>
<dbReference type="SUPFAM" id="SSF55073">
    <property type="entry name" value="Nucleotide cyclase"/>
    <property type="match status" value="1"/>
</dbReference>
<dbReference type="EC" id="4.6.1.2" evidence="3"/>
<dbReference type="Pfam" id="PF00211">
    <property type="entry name" value="Guanylate_cyc"/>
    <property type="match status" value="1"/>
</dbReference>
<dbReference type="InterPro" id="IPR050401">
    <property type="entry name" value="Cyclic_nucleotide_synthase"/>
</dbReference>
<accession>A0A1W0WCK0</accession>
<dbReference type="SUPFAM" id="SSF53822">
    <property type="entry name" value="Periplasmic binding protein-like I"/>
    <property type="match status" value="1"/>
</dbReference>